<gene>
    <name evidence="3" type="ORF">ACFP56_12660</name>
</gene>
<evidence type="ECO:0000313" key="3">
    <source>
        <dbReference type="EMBL" id="MFC6333473.1"/>
    </source>
</evidence>
<dbReference type="RefSeq" id="WP_379234986.1">
    <property type="nucleotide sequence ID" value="NZ_JBHSTE010000004.1"/>
</dbReference>
<dbReference type="GO" id="GO:0008745">
    <property type="term" value="F:N-acetylmuramoyl-L-alanine amidase activity"/>
    <property type="evidence" value="ECO:0007669"/>
    <property type="project" value="UniProtKB-EC"/>
</dbReference>
<accession>A0ABW1V789</accession>
<evidence type="ECO:0000256" key="1">
    <source>
        <dbReference type="ARBA" id="ARBA00022801"/>
    </source>
</evidence>
<protein>
    <submittedName>
        <fullName evidence="3">N-acetylmuramoyl-L-alanine amidase</fullName>
        <ecNumber evidence="3">3.5.1.28</ecNumber>
    </submittedName>
</protein>
<evidence type="ECO:0000259" key="2">
    <source>
        <dbReference type="Pfam" id="PF01520"/>
    </source>
</evidence>
<dbReference type="EC" id="3.5.1.28" evidence="3"/>
<sequence>MKIKHKIFVYPGHGGKDPGATFETYKEADIVLEISFLRHFLEKFNHSVLLSRVDNNYIELKSRSQKSNALTFAYFTFQLIKLTIKAKGASLLTNGFVRLN</sequence>
<dbReference type="Pfam" id="PF01520">
    <property type="entry name" value="Amidase_3"/>
    <property type="match status" value="1"/>
</dbReference>
<name>A0ABW1V789_9BACL</name>
<evidence type="ECO:0000313" key="4">
    <source>
        <dbReference type="Proteomes" id="UP001596233"/>
    </source>
</evidence>
<organism evidence="3 4">
    <name type="scientific">Paenibacillus septentrionalis</name>
    <dbReference type="NCBI Taxonomy" id="429342"/>
    <lineage>
        <taxon>Bacteria</taxon>
        <taxon>Bacillati</taxon>
        <taxon>Bacillota</taxon>
        <taxon>Bacilli</taxon>
        <taxon>Bacillales</taxon>
        <taxon>Paenibacillaceae</taxon>
        <taxon>Paenibacillus</taxon>
    </lineage>
</organism>
<dbReference type="SUPFAM" id="SSF53187">
    <property type="entry name" value="Zn-dependent exopeptidases"/>
    <property type="match status" value="1"/>
</dbReference>
<dbReference type="Gene3D" id="3.40.630.40">
    <property type="entry name" value="Zn-dependent exopeptidases"/>
    <property type="match status" value="1"/>
</dbReference>
<dbReference type="PANTHER" id="PTHR30404">
    <property type="entry name" value="N-ACETYLMURAMOYL-L-ALANINE AMIDASE"/>
    <property type="match status" value="1"/>
</dbReference>
<proteinExistence type="predicted"/>
<dbReference type="PANTHER" id="PTHR30404:SF0">
    <property type="entry name" value="N-ACETYLMURAMOYL-L-ALANINE AMIDASE AMIC"/>
    <property type="match status" value="1"/>
</dbReference>
<feature type="domain" description="MurNAc-LAA" evidence="2">
    <location>
        <begin position="7"/>
        <end position="71"/>
    </location>
</feature>
<comment type="caution">
    <text evidence="3">The sequence shown here is derived from an EMBL/GenBank/DDBJ whole genome shotgun (WGS) entry which is preliminary data.</text>
</comment>
<dbReference type="EMBL" id="JBHSTE010000004">
    <property type="protein sequence ID" value="MFC6333473.1"/>
    <property type="molecule type" value="Genomic_DNA"/>
</dbReference>
<dbReference type="InterPro" id="IPR002508">
    <property type="entry name" value="MurNAc-LAA_cat"/>
</dbReference>
<reference evidence="4" key="1">
    <citation type="journal article" date="2019" name="Int. J. Syst. Evol. Microbiol.">
        <title>The Global Catalogue of Microorganisms (GCM) 10K type strain sequencing project: providing services to taxonomists for standard genome sequencing and annotation.</title>
        <authorList>
            <consortium name="The Broad Institute Genomics Platform"/>
            <consortium name="The Broad Institute Genome Sequencing Center for Infectious Disease"/>
            <person name="Wu L."/>
            <person name="Ma J."/>
        </authorList>
    </citation>
    <scope>NUCLEOTIDE SEQUENCE [LARGE SCALE GENOMIC DNA]</scope>
    <source>
        <strain evidence="4">PCU 280</strain>
    </source>
</reference>
<keyword evidence="4" id="KW-1185">Reference proteome</keyword>
<dbReference type="InterPro" id="IPR050695">
    <property type="entry name" value="N-acetylmuramoyl_amidase_3"/>
</dbReference>
<dbReference type="Proteomes" id="UP001596233">
    <property type="component" value="Unassembled WGS sequence"/>
</dbReference>
<keyword evidence="1 3" id="KW-0378">Hydrolase</keyword>